<dbReference type="Proteomes" id="UP001642260">
    <property type="component" value="Unassembled WGS sequence"/>
</dbReference>
<comment type="caution">
    <text evidence="1">The sequence shown here is derived from an EMBL/GenBank/DDBJ whole genome shotgun (WGS) entry which is preliminary data.</text>
</comment>
<dbReference type="InterPro" id="IPR055294">
    <property type="entry name" value="FBL60-like"/>
</dbReference>
<proteinExistence type="predicted"/>
<evidence type="ECO:0000313" key="1">
    <source>
        <dbReference type="EMBL" id="CAH8306631.1"/>
    </source>
</evidence>
<organism evidence="1 2">
    <name type="scientific">Eruca vesicaria subsp. sativa</name>
    <name type="common">Garden rocket</name>
    <name type="synonym">Eruca sativa</name>
    <dbReference type="NCBI Taxonomy" id="29727"/>
    <lineage>
        <taxon>Eukaryota</taxon>
        <taxon>Viridiplantae</taxon>
        <taxon>Streptophyta</taxon>
        <taxon>Embryophyta</taxon>
        <taxon>Tracheophyta</taxon>
        <taxon>Spermatophyta</taxon>
        <taxon>Magnoliopsida</taxon>
        <taxon>eudicotyledons</taxon>
        <taxon>Gunneridae</taxon>
        <taxon>Pentapetalae</taxon>
        <taxon>rosids</taxon>
        <taxon>malvids</taxon>
        <taxon>Brassicales</taxon>
        <taxon>Brassicaceae</taxon>
        <taxon>Brassiceae</taxon>
        <taxon>Eruca</taxon>
    </lineage>
</organism>
<keyword evidence="2" id="KW-1185">Reference proteome</keyword>
<protein>
    <submittedName>
        <fullName evidence="1">Uncharacterized protein</fullName>
    </submittedName>
</protein>
<accession>A0ABC8IZB3</accession>
<dbReference type="PANTHER" id="PTHR31293:SF12">
    <property type="entry name" value="RNI-LIKE SUPERFAMILY PROTEIN"/>
    <property type="match status" value="1"/>
</dbReference>
<name>A0ABC8IZB3_ERUVS</name>
<dbReference type="AlphaFoldDB" id="A0ABC8IZB3"/>
<gene>
    <name evidence="1" type="ORF">ERUC_LOCUS4687</name>
</gene>
<evidence type="ECO:0000313" key="2">
    <source>
        <dbReference type="Proteomes" id="UP001642260"/>
    </source>
</evidence>
<sequence length="155" mass="17463">MEMTQSIYTLVSTLVSHIGLRLHWDVVYWSCTCMHAAYFAGVEIETKLLTSNTLVKLTISCELFIEVERGLIIPTPEPPGCCMDVQSASIKRLVVYTGITIPTTTDRYGFYGVVCFEAPSLVYLDYSCYVAENYEFIELDMLVEARLIVSCYGIP</sequence>
<reference evidence="1 2" key="1">
    <citation type="submission" date="2022-03" db="EMBL/GenBank/DDBJ databases">
        <authorList>
            <person name="Macdonald S."/>
            <person name="Ahmed S."/>
            <person name="Newling K."/>
        </authorList>
    </citation>
    <scope>NUCLEOTIDE SEQUENCE [LARGE SCALE GENOMIC DNA]</scope>
</reference>
<dbReference type="PANTHER" id="PTHR31293">
    <property type="entry name" value="RNI-LIKE SUPERFAMILY PROTEIN"/>
    <property type="match status" value="1"/>
</dbReference>
<dbReference type="EMBL" id="CAKOAT010066155">
    <property type="protein sequence ID" value="CAH8306631.1"/>
    <property type="molecule type" value="Genomic_DNA"/>
</dbReference>